<dbReference type="SUPFAM" id="SSF54523">
    <property type="entry name" value="Pili subunits"/>
    <property type="match status" value="1"/>
</dbReference>
<evidence type="ECO:0000313" key="7">
    <source>
        <dbReference type="Proteomes" id="UP000177050"/>
    </source>
</evidence>
<dbReference type="PRINTS" id="PR00885">
    <property type="entry name" value="BCTERIALGSPH"/>
</dbReference>
<dbReference type="EMBL" id="MGBR01000001">
    <property type="protein sequence ID" value="OGK73662.1"/>
    <property type="molecule type" value="Genomic_DNA"/>
</dbReference>
<dbReference type="GO" id="GO:0015628">
    <property type="term" value="P:protein secretion by the type II secretion system"/>
    <property type="evidence" value="ECO:0007669"/>
    <property type="project" value="InterPro"/>
</dbReference>
<reference evidence="6 7" key="1">
    <citation type="journal article" date="2016" name="Nat. Commun.">
        <title>Thousands of microbial genomes shed light on interconnected biogeochemical processes in an aquifer system.</title>
        <authorList>
            <person name="Anantharaman K."/>
            <person name="Brown C.T."/>
            <person name="Hug L.A."/>
            <person name="Sharon I."/>
            <person name="Castelle C.J."/>
            <person name="Probst A.J."/>
            <person name="Thomas B.C."/>
            <person name="Singh A."/>
            <person name="Wilkins M.J."/>
            <person name="Karaoz U."/>
            <person name="Brodie E.L."/>
            <person name="Williams K.H."/>
            <person name="Hubbard S.S."/>
            <person name="Banfield J.F."/>
        </authorList>
    </citation>
    <scope>NUCLEOTIDE SEQUENCE [LARGE SCALE GENOMIC DNA]</scope>
</reference>
<keyword evidence="5" id="KW-0472">Membrane</keyword>
<dbReference type="InterPro" id="IPR012902">
    <property type="entry name" value="N_methyl_site"/>
</dbReference>
<proteinExistence type="predicted"/>
<evidence type="ECO:0000256" key="5">
    <source>
        <dbReference type="ARBA" id="ARBA00023136"/>
    </source>
</evidence>
<evidence type="ECO:0000313" key="6">
    <source>
        <dbReference type="EMBL" id="OGK73662.1"/>
    </source>
</evidence>
<keyword evidence="4" id="KW-1133">Transmembrane helix</keyword>
<protein>
    <recommendedName>
        <fullName evidence="8">Type II secretion system protein GspG C-terminal domain-containing protein</fullName>
    </recommendedName>
</protein>
<dbReference type="NCBIfam" id="TIGR02532">
    <property type="entry name" value="IV_pilin_GFxxxE"/>
    <property type="match status" value="1"/>
</dbReference>
<keyword evidence="3" id="KW-0812">Transmembrane</keyword>
<evidence type="ECO:0000256" key="1">
    <source>
        <dbReference type="ARBA" id="ARBA00004167"/>
    </source>
</evidence>
<comment type="subcellular location">
    <subcellularLocation>
        <location evidence="1">Membrane</location>
        <topology evidence="1">Single-pass membrane protein</topology>
    </subcellularLocation>
</comment>
<keyword evidence="2" id="KW-0488">Methylation</keyword>
<gene>
    <name evidence="6" type="ORF">A3K52_02655</name>
</gene>
<organism evidence="6 7">
    <name type="scientific">Candidatus Roizmanbacteria bacterium RIFOXYD1_FULL_38_12</name>
    <dbReference type="NCBI Taxonomy" id="1802093"/>
    <lineage>
        <taxon>Bacteria</taxon>
        <taxon>Candidatus Roizmaniibacteriota</taxon>
    </lineage>
</organism>
<evidence type="ECO:0000256" key="4">
    <source>
        <dbReference type="ARBA" id="ARBA00022989"/>
    </source>
</evidence>
<dbReference type="PROSITE" id="PS00409">
    <property type="entry name" value="PROKAR_NTER_METHYL"/>
    <property type="match status" value="1"/>
</dbReference>
<name>A0A1F7L0L7_9BACT</name>
<dbReference type="GO" id="GO:0016020">
    <property type="term" value="C:membrane"/>
    <property type="evidence" value="ECO:0007669"/>
    <property type="project" value="UniProtKB-SubCell"/>
</dbReference>
<evidence type="ECO:0000256" key="2">
    <source>
        <dbReference type="ARBA" id="ARBA00022481"/>
    </source>
</evidence>
<dbReference type="InterPro" id="IPR045584">
    <property type="entry name" value="Pilin-like"/>
</dbReference>
<evidence type="ECO:0000256" key="3">
    <source>
        <dbReference type="ARBA" id="ARBA00022692"/>
    </source>
</evidence>
<dbReference type="Proteomes" id="UP000177050">
    <property type="component" value="Unassembled WGS sequence"/>
</dbReference>
<dbReference type="Pfam" id="PF07963">
    <property type="entry name" value="N_methyl"/>
    <property type="match status" value="1"/>
</dbReference>
<comment type="caution">
    <text evidence="6">The sequence shown here is derived from an EMBL/GenBank/DDBJ whole genome shotgun (WGS) entry which is preliminary data.</text>
</comment>
<evidence type="ECO:0008006" key="8">
    <source>
        <dbReference type="Google" id="ProtNLM"/>
    </source>
</evidence>
<dbReference type="Gene3D" id="3.30.700.10">
    <property type="entry name" value="Glycoprotein, Type 4 Pilin"/>
    <property type="match status" value="1"/>
</dbReference>
<dbReference type="AlphaFoldDB" id="A0A1F7L0L7"/>
<sequence length="180" mass="18907">MKNKTKKGFTLIELLIVIALLGALAVALLAALDPLEQIKKGTDTGIRNTAAEIGSAFTRYASVKGGSLPFDTIAWGSVGTDPAGTAYVAIQSVIDAGELKQDFFTLAQDQLDRIYISAVNNTGTQKAFVCFQPGSKSFRVDANTKFGTVNGVDGTMTAYTDCTAGGTSQTAGDACYWCVQ</sequence>
<accession>A0A1F7L0L7</accession>
<dbReference type="GO" id="GO:0015627">
    <property type="term" value="C:type II protein secretion system complex"/>
    <property type="evidence" value="ECO:0007669"/>
    <property type="project" value="InterPro"/>
</dbReference>
<dbReference type="InterPro" id="IPR002416">
    <property type="entry name" value="T2SS_protein-GspH"/>
</dbReference>